<dbReference type="PATRIC" id="fig|1550241.5.peg.1057"/>
<name>A0A0F7FHT1_9CREN</name>
<dbReference type="HOGENOM" id="CLU_2613820_0_0_2"/>
<feature type="region of interest" description="Disordered" evidence="1">
    <location>
        <begin position="1"/>
        <end position="32"/>
    </location>
</feature>
<evidence type="ECO:0000313" key="3">
    <source>
        <dbReference type="EMBL" id="AKG39173.1"/>
    </source>
</evidence>
<dbReference type="KEGG" id="thf:MA03_07915"/>
<dbReference type="Proteomes" id="UP000067434">
    <property type="component" value="Chromosome"/>
</dbReference>
<dbReference type="KEGG" id="thf:MA03_05015"/>
<feature type="compositionally biased region" description="Gly residues" evidence="1">
    <location>
        <begin position="9"/>
        <end position="19"/>
    </location>
</feature>
<organism evidence="2 4">
    <name type="scientific">Infirmifilum uzonense</name>
    <dbReference type="NCBI Taxonomy" id="1550241"/>
    <lineage>
        <taxon>Archaea</taxon>
        <taxon>Thermoproteota</taxon>
        <taxon>Thermoprotei</taxon>
        <taxon>Thermofilales</taxon>
        <taxon>Thermofilaceae</taxon>
        <taxon>Infirmifilum</taxon>
    </lineage>
</organism>
<sequence>MEWVEAGGKEGVVTGGGSRVGRVGAETQGASRHDGAVIQGGCALGHGSRVTTPPLRGPGLQACAPSLGPRATGARATL</sequence>
<evidence type="ECO:0000313" key="4">
    <source>
        <dbReference type="Proteomes" id="UP000067434"/>
    </source>
</evidence>
<dbReference type="AlphaFoldDB" id="A0A0F7FHT1"/>
<proteinExistence type="predicted"/>
<keyword evidence="4" id="KW-1185">Reference proteome</keyword>
<reference evidence="2" key="1">
    <citation type="submission" date="2014-11" db="EMBL/GenBank/DDBJ databases">
        <authorList>
            <person name="Zhu J."/>
            <person name="Qi W."/>
            <person name="Song R."/>
        </authorList>
    </citation>
    <scope>NUCLEOTIDE SEQUENCE</scope>
    <source>
        <strain evidence="2">1807-2</strain>
    </source>
</reference>
<reference evidence="2 4" key="2">
    <citation type="journal article" date="2015" name="Stand. Genomic Sci.">
        <title>Complete genome sequence of and proposal of Thermofilum uzonense sp. nov. a novel hyperthermophilic crenarchaeon and emended description of the genus Thermofilum.</title>
        <authorList>
            <person name="Toshchakov S.V."/>
            <person name="Korzhenkov A.A."/>
            <person name="Samarov N.I."/>
            <person name="Mazunin I.O."/>
            <person name="Mozhey O.I."/>
            <person name="Shmyr I.S."/>
            <person name="Derbikova K.S."/>
            <person name="Taranov E.A."/>
            <person name="Dominova I.N."/>
            <person name="Bonch-Osmolovskaya E.A."/>
            <person name="Patrushev M.V."/>
            <person name="Podosokorskaya O.A."/>
            <person name="Kublanov I.V."/>
        </authorList>
    </citation>
    <scope>NUCLEOTIDE SEQUENCE [LARGE SCALE GENOMIC DNA]</scope>
    <source>
        <strain evidence="2 4">1807-2</strain>
    </source>
</reference>
<dbReference type="EMBL" id="CP009961">
    <property type="protein sequence ID" value="AKG38760.1"/>
    <property type="molecule type" value="Genomic_DNA"/>
</dbReference>
<accession>A0A0F7FHT1</accession>
<dbReference type="EMBL" id="CP009961">
    <property type="protein sequence ID" value="AKG39173.1"/>
    <property type="molecule type" value="Genomic_DNA"/>
</dbReference>
<evidence type="ECO:0000313" key="2">
    <source>
        <dbReference type="EMBL" id="AKG38760.1"/>
    </source>
</evidence>
<evidence type="ECO:0000256" key="1">
    <source>
        <dbReference type="SAM" id="MobiDB-lite"/>
    </source>
</evidence>
<feature type="region of interest" description="Disordered" evidence="1">
    <location>
        <begin position="49"/>
        <end position="78"/>
    </location>
</feature>
<protein>
    <submittedName>
        <fullName evidence="2">Uncharacterized protein</fullName>
    </submittedName>
</protein>
<gene>
    <name evidence="2" type="ORF">MA03_05015</name>
    <name evidence="3" type="ORF">MA03_07915</name>
</gene>